<organism evidence="9">
    <name type="scientific">Kwoniella pini CBS 10737</name>
    <dbReference type="NCBI Taxonomy" id="1296096"/>
    <lineage>
        <taxon>Eukaryota</taxon>
        <taxon>Fungi</taxon>
        <taxon>Dikarya</taxon>
        <taxon>Basidiomycota</taxon>
        <taxon>Agaricomycotina</taxon>
        <taxon>Tremellomycetes</taxon>
        <taxon>Tremellales</taxon>
        <taxon>Cryptococcaceae</taxon>
        <taxon>Kwoniella</taxon>
    </lineage>
</organism>
<dbReference type="AlphaFoldDB" id="A0A1B9IDB0"/>
<proteinExistence type="inferred from homology"/>
<dbReference type="CDD" id="cd24134">
    <property type="entry name" value="ASKHA_NBD_OSGEPL1_QRI7_euk"/>
    <property type="match status" value="1"/>
</dbReference>
<dbReference type="GO" id="GO:0061711">
    <property type="term" value="F:tRNA N(6)-L-threonylcarbamoyladenine synthase activity"/>
    <property type="evidence" value="ECO:0007669"/>
    <property type="project" value="UniProtKB-EC"/>
</dbReference>
<dbReference type="GO" id="GO:0005739">
    <property type="term" value="C:mitochondrion"/>
    <property type="evidence" value="ECO:0007669"/>
    <property type="project" value="UniProtKB-SubCell"/>
</dbReference>
<dbReference type="HAMAP" id="MF_01445">
    <property type="entry name" value="TsaD"/>
    <property type="match status" value="1"/>
</dbReference>
<dbReference type="RefSeq" id="XP_019014620.1">
    <property type="nucleotide sequence ID" value="XM_019152482.1"/>
</dbReference>
<evidence type="ECO:0000256" key="4">
    <source>
        <dbReference type="ARBA" id="ARBA00022723"/>
    </source>
</evidence>
<dbReference type="PANTHER" id="PTHR11735">
    <property type="entry name" value="TRNA N6-ADENOSINE THREONYLCARBAMOYLTRANSFERASE"/>
    <property type="match status" value="1"/>
</dbReference>
<gene>
    <name evidence="9" type="ORF">I206_00703</name>
    <name evidence="10" type="ORF">I206_100622</name>
</gene>
<dbReference type="STRING" id="1296096.A0A1B9IDB0"/>
<dbReference type="InterPro" id="IPR017861">
    <property type="entry name" value="KAE1/TsaD"/>
</dbReference>
<dbReference type="GeneID" id="30169072"/>
<comment type="similarity">
    <text evidence="7">Belongs to the KAE1 / TsaD family.</text>
</comment>
<dbReference type="InterPro" id="IPR000905">
    <property type="entry name" value="Gcp-like_dom"/>
</dbReference>
<evidence type="ECO:0000256" key="3">
    <source>
        <dbReference type="ARBA" id="ARBA00022694"/>
    </source>
</evidence>
<keyword evidence="3 7" id="KW-0819">tRNA processing</keyword>
<evidence type="ECO:0000259" key="8">
    <source>
        <dbReference type="Pfam" id="PF00814"/>
    </source>
</evidence>
<dbReference type="EMBL" id="CP144519">
    <property type="protein sequence ID" value="WWC66717.1"/>
    <property type="molecule type" value="Genomic_DNA"/>
</dbReference>
<evidence type="ECO:0000256" key="7">
    <source>
        <dbReference type="HAMAP-Rule" id="MF_03179"/>
    </source>
</evidence>
<comment type="subcellular location">
    <subcellularLocation>
        <location evidence="7">Mitochondrion</location>
    </subcellularLocation>
</comment>
<protein>
    <recommendedName>
        <fullName evidence="1">N(6)-L-threonylcarbamoyladenine synthase</fullName>
        <ecNumber evidence="1">2.3.1.234</ecNumber>
    </recommendedName>
</protein>
<evidence type="ECO:0000256" key="5">
    <source>
        <dbReference type="ARBA" id="ARBA00023315"/>
    </source>
</evidence>
<reference evidence="10" key="2">
    <citation type="submission" date="2013-07" db="EMBL/GenBank/DDBJ databases">
        <authorList>
            <consortium name="The Broad Institute Genome Sequencing Platform"/>
            <person name="Cuomo C."/>
            <person name="Litvintseva A."/>
            <person name="Chen Y."/>
            <person name="Heitman J."/>
            <person name="Sun S."/>
            <person name="Springer D."/>
            <person name="Dromer F."/>
            <person name="Young S.K."/>
            <person name="Zeng Q."/>
            <person name="Gargeya S."/>
            <person name="Fitzgerald M."/>
            <person name="Abouelleil A."/>
            <person name="Alvarado L."/>
            <person name="Berlin A.M."/>
            <person name="Chapman S.B."/>
            <person name="Dewar J."/>
            <person name="Goldberg J."/>
            <person name="Griggs A."/>
            <person name="Gujja S."/>
            <person name="Hansen M."/>
            <person name="Howarth C."/>
            <person name="Imamovic A."/>
            <person name="Larimer J."/>
            <person name="McCowan C."/>
            <person name="Murphy C."/>
            <person name="Pearson M."/>
            <person name="Priest M."/>
            <person name="Roberts A."/>
            <person name="Saif S."/>
            <person name="Shea T."/>
            <person name="Sykes S."/>
            <person name="Wortman J."/>
            <person name="Nusbaum C."/>
            <person name="Birren B."/>
        </authorList>
    </citation>
    <scope>NUCLEOTIDE SEQUENCE</scope>
    <source>
        <strain evidence="10">CBS 10737</strain>
    </source>
</reference>
<feature type="domain" description="Gcp-like" evidence="8">
    <location>
        <begin position="57"/>
        <end position="365"/>
    </location>
</feature>
<dbReference type="PRINTS" id="PR00789">
    <property type="entry name" value="OSIALOPTASE"/>
</dbReference>
<comment type="function">
    <text evidence="7">Required for the formation of a threonylcarbamoyl group on adenosine at position 37 (t(6)A37) in mitochondrial tRNAs that read codons beginning with adenine. Probably involved in the transfer of the threonylcarbamoyl moiety of threonylcarbamoyl-AMP (TC-AMP) to the N6 group of A37. Involved in mitochondrial genome maintenance.</text>
</comment>
<dbReference type="Gene3D" id="3.30.420.40">
    <property type="match status" value="2"/>
</dbReference>
<dbReference type="PANTHER" id="PTHR11735:SF6">
    <property type="entry name" value="TRNA N6-ADENOSINE THREONYLCARBAMOYLTRANSFERASE, MITOCHONDRIAL"/>
    <property type="match status" value="1"/>
</dbReference>
<dbReference type="InterPro" id="IPR022450">
    <property type="entry name" value="TsaD"/>
</dbReference>
<dbReference type="GO" id="GO:0046872">
    <property type="term" value="F:metal ion binding"/>
    <property type="evidence" value="ECO:0007669"/>
    <property type="project" value="UniProtKB-KW"/>
</dbReference>
<comment type="cofactor">
    <cofactor evidence="7">
        <name>a divalent metal cation</name>
        <dbReference type="ChEBI" id="CHEBI:60240"/>
    </cofactor>
    <text evidence="7">Binds 1 divalent metal cation per subunit.</text>
</comment>
<keyword evidence="11" id="KW-1185">Reference proteome</keyword>
<reference evidence="9" key="1">
    <citation type="submission" date="2013-07" db="EMBL/GenBank/DDBJ databases">
        <title>The Genome Sequence of Cryptococcus pinus CBS10737.</title>
        <authorList>
            <consortium name="The Broad Institute Genome Sequencing Platform"/>
            <person name="Cuomo C."/>
            <person name="Litvintseva A."/>
            <person name="Chen Y."/>
            <person name="Heitman J."/>
            <person name="Sun S."/>
            <person name="Springer D."/>
            <person name="Dromer F."/>
            <person name="Young S.K."/>
            <person name="Zeng Q."/>
            <person name="Gargeya S."/>
            <person name="Fitzgerald M."/>
            <person name="Abouelleil A."/>
            <person name="Alvarado L."/>
            <person name="Berlin A.M."/>
            <person name="Chapman S.B."/>
            <person name="Dewar J."/>
            <person name="Goldberg J."/>
            <person name="Griggs A."/>
            <person name="Gujja S."/>
            <person name="Hansen M."/>
            <person name="Howarth C."/>
            <person name="Imamovic A."/>
            <person name="Larimer J."/>
            <person name="McCowan C."/>
            <person name="Murphy C."/>
            <person name="Pearson M."/>
            <person name="Priest M."/>
            <person name="Roberts A."/>
            <person name="Saif S."/>
            <person name="Shea T."/>
            <person name="Sykes S."/>
            <person name="Wortman J."/>
            <person name="Nusbaum C."/>
            <person name="Birren B."/>
        </authorList>
    </citation>
    <scope>NUCLEOTIDE SEQUENCE [LARGE SCALE GENOMIC DNA]</scope>
    <source>
        <strain evidence="9">CBS 10737</strain>
    </source>
</reference>
<dbReference type="NCBIfam" id="TIGR00329">
    <property type="entry name" value="gcp_kae1"/>
    <property type="match status" value="1"/>
</dbReference>
<dbReference type="Pfam" id="PF00814">
    <property type="entry name" value="TsaD"/>
    <property type="match status" value="1"/>
</dbReference>
<reference evidence="10" key="4">
    <citation type="submission" date="2024-02" db="EMBL/GenBank/DDBJ databases">
        <title>Comparative genomics of Cryptococcus and Kwoniella reveals pathogenesis evolution and contrasting modes of karyotype evolution via chromosome fusion or intercentromeric recombination.</title>
        <authorList>
            <person name="Coelho M.A."/>
            <person name="David-Palma M."/>
            <person name="Shea T."/>
            <person name="Bowers K."/>
            <person name="McGinley-Smith S."/>
            <person name="Mohammad A.W."/>
            <person name="Gnirke A."/>
            <person name="Yurkov A.M."/>
            <person name="Nowrousian M."/>
            <person name="Sun S."/>
            <person name="Cuomo C.A."/>
            <person name="Heitman J."/>
        </authorList>
    </citation>
    <scope>NUCLEOTIDE SEQUENCE</scope>
    <source>
        <strain evidence="10">CBS 10737</strain>
    </source>
</reference>
<dbReference type="EC" id="2.3.1.234" evidence="1"/>
<sequence length="399" mass="43902">MRYLLQHINACRPVNPLPTARTVPLRHLHNSLKPLLVLGIESSADDSSASIVSSNREILSLVTISQHNENSIHGGIHPLVAQSSHNKNVPLAIERCIKQSGVKLDDIDAIAYTRGPGMRGCLMVGEMAAKGLSAGTGKRLIGVHHMQAHALTPLLTESDPPEFPFLILLVSGGHTQLVLAESQDNFKILLDTLDSKIGDVFEKAARLLKLPHSSTISPGAILEKFATMSPLSPYDQTSEKKLPIPLSTGDTKHKEAFSFAGILSSLQRRLPINLTEGDQREFSRIFQQAVTGHLILKLEQTISIITKEGLNKINGLVVSGGVASNAYLRKQLQEMLNRYKNESEEIKLFYPPISLCTDNAAMIAWTAILRLQADPTLNEPYDLPIRPKWSLEELYNDVE</sequence>
<evidence type="ECO:0000313" key="10">
    <source>
        <dbReference type="EMBL" id="WWC66717.1"/>
    </source>
</evidence>
<keyword evidence="4 7" id="KW-0479">Metal-binding</keyword>
<evidence type="ECO:0000313" key="9">
    <source>
        <dbReference type="EMBL" id="OCF53401.1"/>
    </source>
</evidence>
<accession>A0A1B9IDB0</accession>
<dbReference type="SUPFAM" id="SSF53067">
    <property type="entry name" value="Actin-like ATPase domain"/>
    <property type="match status" value="1"/>
</dbReference>
<dbReference type="Proteomes" id="UP000094020">
    <property type="component" value="Chromosome 1"/>
</dbReference>
<keyword evidence="5 7" id="KW-0012">Acyltransferase</keyword>
<dbReference type="GO" id="GO:0072670">
    <property type="term" value="P:mitochondrial tRNA threonylcarbamoyladenosine modification"/>
    <property type="evidence" value="ECO:0007669"/>
    <property type="project" value="TreeGrafter"/>
</dbReference>
<dbReference type="OrthoDB" id="10259622at2759"/>
<dbReference type="EMBL" id="KI894007">
    <property type="protein sequence ID" value="OCF53401.1"/>
    <property type="molecule type" value="Genomic_DNA"/>
</dbReference>
<name>A0A1B9IDB0_9TREE</name>
<keyword evidence="2 7" id="KW-0808">Transferase</keyword>
<dbReference type="KEGG" id="kpin:30169072"/>
<evidence type="ECO:0000256" key="6">
    <source>
        <dbReference type="ARBA" id="ARBA00048117"/>
    </source>
</evidence>
<reference evidence="9" key="3">
    <citation type="submission" date="2016-07" db="EMBL/GenBank/DDBJ databases">
        <title>Evolution of pathogenesis and genome organization in the Tremellales.</title>
        <authorList>
            <person name="Cuomo C."/>
            <person name="Litvintseva A."/>
            <person name="Heitman J."/>
            <person name="Chen Y."/>
            <person name="Sun S."/>
            <person name="Springer D."/>
            <person name="Dromer F."/>
            <person name="Young S."/>
            <person name="Zeng Q."/>
            <person name="Chapman S."/>
            <person name="Gujja S."/>
            <person name="Saif S."/>
            <person name="Birren B."/>
        </authorList>
    </citation>
    <scope>NUCLEOTIDE SEQUENCE</scope>
    <source>
        <strain evidence="9">CBS 10737</strain>
    </source>
</reference>
<comment type="catalytic activity">
    <reaction evidence="6 7">
        <text>L-threonylcarbamoyladenylate + adenosine(37) in tRNA = N(6)-L-threonylcarbamoyladenosine(37) in tRNA + AMP + H(+)</text>
        <dbReference type="Rhea" id="RHEA:37059"/>
        <dbReference type="Rhea" id="RHEA-COMP:10162"/>
        <dbReference type="Rhea" id="RHEA-COMP:10163"/>
        <dbReference type="ChEBI" id="CHEBI:15378"/>
        <dbReference type="ChEBI" id="CHEBI:73682"/>
        <dbReference type="ChEBI" id="CHEBI:74411"/>
        <dbReference type="ChEBI" id="CHEBI:74418"/>
        <dbReference type="ChEBI" id="CHEBI:456215"/>
        <dbReference type="EC" id="2.3.1.234"/>
    </reaction>
</comment>
<evidence type="ECO:0000256" key="1">
    <source>
        <dbReference type="ARBA" id="ARBA00012156"/>
    </source>
</evidence>
<evidence type="ECO:0000313" key="11">
    <source>
        <dbReference type="Proteomes" id="UP000094020"/>
    </source>
</evidence>
<comment type="subunit">
    <text evidence="7">Homodimer.</text>
</comment>
<evidence type="ECO:0000256" key="2">
    <source>
        <dbReference type="ARBA" id="ARBA00022679"/>
    </source>
</evidence>
<dbReference type="InterPro" id="IPR043129">
    <property type="entry name" value="ATPase_NBD"/>
</dbReference>
<keyword evidence="7" id="KW-0496">Mitochondrion</keyword>